<evidence type="ECO:0000256" key="6">
    <source>
        <dbReference type="ARBA" id="ARBA00023284"/>
    </source>
</evidence>
<dbReference type="EMBL" id="CP065938">
    <property type="protein sequence ID" value="UWX04994.1"/>
    <property type="molecule type" value="Genomic_DNA"/>
</dbReference>
<evidence type="ECO:0000256" key="4">
    <source>
        <dbReference type="ARBA" id="ARBA00023002"/>
    </source>
</evidence>
<evidence type="ECO:0000256" key="5">
    <source>
        <dbReference type="ARBA" id="ARBA00023157"/>
    </source>
</evidence>
<gene>
    <name evidence="8" type="ORF">JBF11_05770</name>
</gene>
<evidence type="ECO:0000313" key="8">
    <source>
        <dbReference type="EMBL" id="UWX04994.1"/>
    </source>
</evidence>
<keyword evidence="2" id="KW-0285">Flavoprotein</keyword>
<evidence type="ECO:0000256" key="3">
    <source>
        <dbReference type="ARBA" id="ARBA00022827"/>
    </source>
</evidence>
<keyword evidence="9" id="KW-1185">Reference proteome</keyword>
<evidence type="ECO:0000256" key="2">
    <source>
        <dbReference type="ARBA" id="ARBA00022630"/>
    </source>
</evidence>
<name>A0ABY5XYM9_9BACT</name>
<dbReference type="Gene3D" id="3.50.50.60">
    <property type="entry name" value="FAD/NAD(P)-binding domain"/>
    <property type="match status" value="2"/>
</dbReference>
<proteinExistence type="inferred from homology"/>
<feature type="domain" description="FAD/NAD(P)-binding" evidence="7">
    <location>
        <begin position="5"/>
        <end position="296"/>
    </location>
</feature>
<dbReference type="SUPFAM" id="SSF51905">
    <property type="entry name" value="FAD/NAD(P)-binding domain"/>
    <property type="match status" value="1"/>
</dbReference>
<keyword evidence="6" id="KW-0676">Redox-active center</keyword>
<dbReference type="PRINTS" id="PR00368">
    <property type="entry name" value="FADPNR"/>
</dbReference>
<evidence type="ECO:0000256" key="1">
    <source>
        <dbReference type="ARBA" id="ARBA00009333"/>
    </source>
</evidence>
<dbReference type="InterPro" id="IPR023753">
    <property type="entry name" value="FAD/NAD-binding_dom"/>
</dbReference>
<dbReference type="PANTHER" id="PTHR48105">
    <property type="entry name" value="THIOREDOXIN REDUCTASE 1-RELATED-RELATED"/>
    <property type="match status" value="1"/>
</dbReference>
<evidence type="ECO:0000313" key="9">
    <source>
        <dbReference type="Proteomes" id="UP001058120"/>
    </source>
</evidence>
<dbReference type="RefSeq" id="WP_334314549.1">
    <property type="nucleotide sequence ID" value="NZ_CP065938.1"/>
</dbReference>
<reference evidence="8" key="1">
    <citation type="submission" date="2020-12" db="EMBL/GenBank/DDBJ databases">
        <title>Taurinivorans muris gen. nov., sp. nov., fundamental and realized metabolic niche of a ubiquitous sulfidogenic bacterium in the murine intestine.</title>
        <authorList>
            <person name="Ye H."/>
            <person name="Hanson B.T."/>
            <person name="Loy A."/>
        </authorList>
    </citation>
    <scope>NUCLEOTIDE SEQUENCE</scope>
    <source>
        <strain evidence="8">LT0009</strain>
    </source>
</reference>
<accession>A0ABY5XYM9</accession>
<dbReference type="PRINTS" id="PR00469">
    <property type="entry name" value="PNDRDTASEII"/>
</dbReference>
<dbReference type="InterPro" id="IPR008255">
    <property type="entry name" value="Pyr_nucl-diS_OxRdtase_2_AS"/>
</dbReference>
<keyword evidence="5" id="KW-1015">Disulfide bond</keyword>
<keyword evidence="4" id="KW-0560">Oxidoreductase</keyword>
<dbReference type="Proteomes" id="UP001058120">
    <property type="component" value="Chromosome"/>
</dbReference>
<dbReference type="Pfam" id="PF07992">
    <property type="entry name" value="Pyr_redox_2"/>
    <property type="match status" value="1"/>
</dbReference>
<dbReference type="InterPro" id="IPR050097">
    <property type="entry name" value="Ferredoxin-NADP_redctase_2"/>
</dbReference>
<dbReference type="InterPro" id="IPR036188">
    <property type="entry name" value="FAD/NAD-bd_sf"/>
</dbReference>
<keyword evidence="3" id="KW-0274">FAD</keyword>
<dbReference type="PROSITE" id="PS00573">
    <property type="entry name" value="PYRIDINE_REDOX_2"/>
    <property type="match status" value="1"/>
</dbReference>
<protein>
    <submittedName>
        <fullName evidence="8">FAD-dependent oxidoreductase</fullName>
    </submittedName>
</protein>
<evidence type="ECO:0000259" key="7">
    <source>
        <dbReference type="Pfam" id="PF07992"/>
    </source>
</evidence>
<sequence>MLTFDAVVIGSGPAGLNASLYLVRAGLRTALIEKNSSGGQVLSTSEIENYLGFPKGVKGWELADLFTAHVNEYDVEHIRGEVLKIETIEENGAMHVLHMQNGDQVKTRAVIIATGASSRPLGVPEEETYKGKGVSYCALCDGNFYRGLDVAIVGGGNSALEEALYLSRIVNKIYIIHRREGFRGAQIYLDKIRAVPEKIELVTSCVVDSLAGEPTLKKVIVRHVETNEKRELPVEGIFVYIGHVSNARFVPENLERNEQGFILTDQEMQTNIPGIFAAGDTRAKLCSQVCTAVGDGATAANSAIRYLEQLNA</sequence>
<comment type="similarity">
    <text evidence="1">Belongs to the class-II pyridine nucleotide-disulfide oxidoreductase family.</text>
</comment>
<organism evidence="8 9">
    <name type="scientific">Taurinivorans muris</name>
    <dbReference type="NCBI Taxonomy" id="2787751"/>
    <lineage>
        <taxon>Bacteria</taxon>
        <taxon>Pseudomonadati</taxon>
        <taxon>Thermodesulfobacteriota</taxon>
        <taxon>Desulfovibrionia</taxon>
        <taxon>Desulfovibrionales</taxon>
        <taxon>Desulfovibrionaceae</taxon>
        <taxon>Taurinivorans</taxon>
    </lineage>
</organism>